<feature type="transmembrane region" description="Helical" evidence="1">
    <location>
        <begin position="53"/>
        <end position="77"/>
    </location>
</feature>
<keyword evidence="3" id="KW-1185">Reference proteome</keyword>
<keyword evidence="1" id="KW-0812">Transmembrane</keyword>
<gene>
    <name evidence="2" type="ORF">GCM10022395_08410</name>
</gene>
<sequence length="82" mass="9644">MIYFIILSFLVGVVLFLYSFTVINRVARENGCKVFYKLFKISDKKSKKELNKAFLLISVAVIQFIFIMMMLIIRGYYNSNIN</sequence>
<organism evidence="2 3">
    <name type="scientific">Snuella lapsa</name>
    <dbReference type="NCBI Taxonomy" id="870481"/>
    <lineage>
        <taxon>Bacteria</taxon>
        <taxon>Pseudomonadati</taxon>
        <taxon>Bacteroidota</taxon>
        <taxon>Flavobacteriia</taxon>
        <taxon>Flavobacteriales</taxon>
        <taxon>Flavobacteriaceae</taxon>
        <taxon>Snuella</taxon>
    </lineage>
</organism>
<evidence type="ECO:0000256" key="1">
    <source>
        <dbReference type="SAM" id="Phobius"/>
    </source>
</evidence>
<evidence type="ECO:0000313" key="3">
    <source>
        <dbReference type="Proteomes" id="UP001500954"/>
    </source>
</evidence>
<protein>
    <submittedName>
        <fullName evidence="2">Uncharacterized protein</fullName>
    </submittedName>
</protein>
<proteinExistence type="predicted"/>
<comment type="caution">
    <text evidence="2">The sequence shown here is derived from an EMBL/GenBank/DDBJ whole genome shotgun (WGS) entry which is preliminary data.</text>
</comment>
<name>A0ABP6X177_9FLAO</name>
<reference evidence="3" key="1">
    <citation type="journal article" date="2019" name="Int. J. Syst. Evol. Microbiol.">
        <title>The Global Catalogue of Microorganisms (GCM) 10K type strain sequencing project: providing services to taxonomists for standard genome sequencing and annotation.</title>
        <authorList>
            <consortium name="The Broad Institute Genomics Platform"/>
            <consortium name="The Broad Institute Genome Sequencing Center for Infectious Disease"/>
            <person name="Wu L."/>
            <person name="Ma J."/>
        </authorList>
    </citation>
    <scope>NUCLEOTIDE SEQUENCE [LARGE SCALE GENOMIC DNA]</scope>
    <source>
        <strain evidence="3">JCM 17111</strain>
    </source>
</reference>
<dbReference type="EMBL" id="BAABCY010000024">
    <property type="protein sequence ID" value="GAA3559874.1"/>
    <property type="molecule type" value="Genomic_DNA"/>
</dbReference>
<dbReference type="Proteomes" id="UP001500954">
    <property type="component" value="Unassembled WGS sequence"/>
</dbReference>
<keyword evidence="1" id="KW-1133">Transmembrane helix</keyword>
<evidence type="ECO:0000313" key="2">
    <source>
        <dbReference type="EMBL" id="GAA3559874.1"/>
    </source>
</evidence>
<feature type="transmembrane region" description="Helical" evidence="1">
    <location>
        <begin position="6"/>
        <end position="27"/>
    </location>
</feature>
<keyword evidence="1" id="KW-0472">Membrane</keyword>
<accession>A0ABP6X177</accession>